<proteinExistence type="predicted"/>
<dbReference type="Proteomes" id="UP000568273">
    <property type="component" value="Unassembled WGS sequence"/>
</dbReference>
<sequence length="70" mass="8625">MYLKQGKDRFLHRFRWHELDEPESILIDCYYIRGIKTINEEDFLMNTNGLSFNAIEQYKEILRKLKEIEK</sequence>
<evidence type="ECO:0000313" key="1">
    <source>
        <dbReference type="EMBL" id="NMW84745.1"/>
    </source>
</evidence>
<name>A0A848RFF8_9FIRM</name>
<comment type="caution">
    <text evidence="1">The sequence shown here is derived from an EMBL/GenBank/DDBJ whole genome shotgun (WGS) entry which is preliminary data.</text>
</comment>
<dbReference type="EMBL" id="JABDSR010000003">
    <property type="protein sequence ID" value="NMW84745.1"/>
    <property type="molecule type" value="Genomic_DNA"/>
</dbReference>
<accession>A0A848RFF8</accession>
<keyword evidence="2" id="KW-1185">Reference proteome</keyword>
<dbReference type="RefSeq" id="WP_169968497.1">
    <property type="nucleotide sequence ID" value="NZ_JABDSR010000003.1"/>
</dbReference>
<dbReference type="AlphaFoldDB" id="A0A848RFF8"/>
<gene>
    <name evidence="1" type="ORF">HKO22_03170</name>
</gene>
<protein>
    <submittedName>
        <fullName evidence="1">Uncharacterized protein</fullName>
    </submittedName>
</protein>
<organism evidence="1 2">
    <name type="scientific">Peptoniphilus faecalis</name>
    <dbReference type="NCBI Taxonomy" id="2731255"/>
    <lineage>
        <taxon>Bacteria</taxon>
        <taxon>Bacillati</taxon>
        <taxon>Bacillota</taxon>
        <taxon>Tissierellia</taxon>
        <taxon>Tissierellales</taxon>
        <taxon>Peptoniphilaceae</taxon>
        <taxon>Peptoniphilus</taxon>
    </lineage>
</organism>
<reference evidence="1" key="1">
    <citation type="submission" date="2020-04" db="EMBL/GenBank/DDBJ databases">
        <title>Peptoniphilus sp. nov. isolated from swine feces.</title>
        <authorList>
            <person name="Ryu S.W."/>
        </authorList>
    </citation>
    <scope>NUCLEOTIDE SEQUENCE [LARGE SCALE GENOMIC DNA]</scope>
    <source>
        <strain evidence="1">AGMB00490</strain>
    </source>
</reference>
<evidence type="ECO:0000313" key="2">
    <source>
        <dbReference type="Proteomes" id="UP000568273"/>
    </source>
</evidence>